<dbReference type="Proteomes" id="UP001465976">
    <property type="component" value="Unassembled WGS sequence"/>
</dbReference>
<dbReference type="EMBL" id="JBAHYK010001646">
    <property type="protein sequence ID" value="KAL0567208.1"/>
    <property type="molecule type" value="Genomic_DNA"/>
</dbReference>
<sequence length="230" mass="26214">MDIHLSNALVAQHPNTAIQLPHVITREQSDDLFRVVTTPTLFQGRKSIAWSLSQPAREGTMSVDVSRVLIWIDPGDIDGSAARVLEDDIQLARSQERKVTVLFLGFHSPGQKDALSMLIPRLEMRYRTQCIECQSISEALEQVYLMSLAINPYHVVHQNSPLFTNQAKLTYIRMLLQLDGVSVPNVKGVTEQYPSWSQLMEHLDTQVDLLEDEDVRIEPWLWERLLAISQ</sequence>
<keyword evidence="2" id="KW-1185">Reference proteome</keyword>
<name>A0ABR3EWB6_9AGAR</name>
<comment type="caution">
    <text evidence="1">The sequence shown here is derived from an EMBL/GenBank/DDBJ whole genome shotgun (WGS) entry which is preliminary data.</text>
</comment>
<organism evidence="1 2">
    <name type="scientific">Marasmius crinis-equi</name>
    <dbReference type="NCBI Taxonomy" id="585013"/>
    <lineage>
        <taxon>Eukaryota</taxon>
        <taxon>Fungi</taxon>
        <taxon>Dikarya</taxon>
        <taxon>Basidiomycota</taxon>
        <taxon>Agaricomycotina</taxon>
        <taxon>Agaricomycetes</taxon>
        <taxon>Agaricomycetidae</taxon>
        <taxon>Agaricales</taxon>
        <taxon>Marasmiineae</taxon>
        <taxon>Marasmiaceae</taxon>
        <taxon>Marasmius</taxon>
    </lineage>
</organism>
<evidence type="ECO:0000313" key="2">
    <source>
        <dbReference type="Proteomes" id="UP001465976"/>
    </source>
</evidence>
<proteinExistence type="predicted"/>
<gene>
    <name evidence="1" type="ORF">V5O48_014782</name>
</gene>
<protein>
    <submittedName>
        <fullName evidence="1">Uncharacterized protein</fullName>
    </submittedName>
</protein>
<reference evidence="1 2" key="1">
    <citation type="submission" date="2024-02" db="EMBL/GenBank/DDBJ databases">
        <title>A draft genome for the cacao thread blight pathogen Marasmius crinis-equi.</title>
        <authorList>
            <person name="Cohen S.P."/>
            <person name="Baruah I.K."/>
            <person name="Amoako-Attah I."/>
            <person name="Bukari Y."/>
            <person name="Meinhardt L.W."/>
            <person name="Bailey B.A."/>
        </authorList>
    </citation>
    <scope>NUCLEOTIDE SEQUENCE [LARGE SCALE GENOMIC DNA]</scope>
    <source>
        <strain evidence="1 2">GH-76</strain>
    </source>
</reference>
<accession>A0ABR3EWB6</accession>
<dbReference type="InterPro" id="IPR042530">
    <property type="entry name" value="EME1/EME2_C"/>
</dbReference>
<dbReference type="Gene3D" id="1.10.150.670">
    <property type="entry name" value="Crossover junction endonuclease EME1, DNA-binding domain"/>
    <property type="match status" value="1"/>
</dbReference>
<evidence type="ECO:0000313" key="1">
    <source>
        <dbReference type="EMBL" id="KAL0567208.1"/>
    </source>
</evidence>